<dbReference type="PROSITE" id="PS51781">
    <property type="entry name" value="SH3B"/>
    <property type="match status" value="1"/>
</dbReference>
<evidence type="ECO:0000313" key="6">
    <source>
        <dbReference type="Proteomes" id="UP000183209"/>
    </source>
</evidence>
<feature type="transmembrane region" description="Helical" evidence="2">
    <location>
        <begin position="131"/>
        <end position="151"/>
    </location>
</feature>
<keyword evidence="2" id="KW-0812">Transmembrane</keyword>
<dbReference type="InterPro" id="IPR011990">
    <property type="entry name" value="TPR-like_helical_dom_sf"/>
</dbReference>
<organism evidence="5 6">
    <name type="scientific">Zhouia amylolytica</name>
    <dbReference type="NCBI Taxonomy" id="376730"/>
    <lineage>
        <taxon>Bacteria</taxon>
        <taxon>Pseudomonadati</taxon>
        <taxon>Bacteroidota</taxon>
        <taxon>Flavobacteriia</taxon>
        <taxon>Flavobacteriales</taxon>
        <taxon>Flavobacteriaceae</taxon>
        <taxon>Zhouia</taxon>
    </lineage>
</organism>
<dbReference type="SMART" id="SM00028">
    <property type="entry name" value="TPR"/>
    <property type="match status" value="1"/>
</dbReference>
<dbReference type="SMART" id="SM00287">
    <property type="entry name" value="SH3b"/>
    <property type="match status" value="1"/>
</dbReference>
<proteinExistence type="predicted"/>
<evidence type="ECO:0000313" key="5">
    <source>
        <dbReference type="EMBL" id="SFS75563.1"/>
    </source>
</evidence>
<name>A0A1I6SF57_9FLAO</name>
<feature type="transmembrane region" description="Helical" evidence="2">
    <location>
        <begin position="160"/>
        <end position="180"/>
    </location>
</feature>
<dbReference type="Gene3D" id="2.30.30.40">
    <property type="entry name" value="SH3 Domains"/>
    <property type="match status" value="1"/>
</dbReference>
<evidence type="ECO:0000259" key="4">
    <source>
        <dbReference type="PROSITE" id="PS51781"/>
    </source>
</evidence>
<dbReference type="Pfam" id="PF00515">
    <property type="entry name" value="TPR_1"/>
    <property type="match status" value="1"/>
</dbReference>
<dbReference type="Pfam" id="PF08239">
    <property type="entry name" value="SH3_3"/>
    <property type="match status" value="1"/>
</dbReference>
<dbReference type="Proteomes" id="UP000183209">
    <property type="component" value="Unassembled WGS sequence"/>
</dbReference>
<dbReference type="InterPro" id="IPR036028">
    <property type="entry name" value="SH3-like_dom_sf"/>
</dbReference>
<protein>
    <submittedName>
        <fullName evidence="5">SH3 domain-containing protein</fullName>
    </submittedName>
</protein>
<dbReference type="OrthoDB" id="9776208at2"/>
<dbReference type="EMBL" id="FPAG01000004">
    <property type="protein sequence ID" value="SFS75563.1"/>
    <property type="molecule type" value="Genomic_DNA"/>
</dbReference>
<dbReference type="InterPro" id="IPR019734">
    <property type="entry name" value="TPR_rpt"/>
</dbReference>
<accession>A0A1I6SF57</accession>
<feature type="chain" id="PRO_5010209696" evidence="3">
    <location>
        <begin position="21"/>
        <end position="254"/>
    </location>
</feature>
<dbReference type="RefSeq" id="WP_074978057.1">
    <property type="nucleotide sequence ID" value="NZ_FPAG01000004.1"/>
</dbReference>
<keyword evidence="2" id="KW-0472">Membrane</keyword>
<dbReference type="InterPro" id="IPR003646">
    <property type="entry name" value="SH3-like_bac-type"/>
</dbReference>
<feature type="domain" description="SH3b" evidence="4">
    <location>
        <begin position="189"/>
        <end position="252"/>
    </location>
</feature>
<evidence type="ECO:0000256" key="2">
    <source>
        <dbReference type="SAM" id="Phobius"/>
    </source>
</evidence>
<dbReference type="SUPFAM" id="SSF48452">
    <property type="entry name" value="TPR-like"/>
    <property type="match status" value="1"/>
</dbReference>
<dbReference type="PROSITE" id="PS50005">
    <property type="entry name" value="TPR"/>
    <property type="match status" value="1"/>
</dbReference>
<dbReference type="SUPFAM" id="SSF50044">
    <property type="entry name" value="SH3-domain"/>
    <property type="match status" value="1"/>
</dbReference>
<keyword evidence="1" id="KW-0802">TPR repeat</keyword>
<gene>
    <name evidence="5" type="ORF">SAMN04487906_1573</name>
</gene>
<sequence>MKKTLSFLILCLSLFSFSQSGNEKLFDTAVQLYNQGKFQESINTYMEIIDNGFHSSSVYFNIGNAYYKLNEVAPSIYYYEKALLLSPKDENIQNNLQFAKNMTIDSIETIPKSAISNLIERTIGVFTSKSWSIFAIILMASFTISFLIYYFSSYKGKKKLYFIVSIISMILAVTSISAAYHQHLNAKKSNPAIIFAEETIIKSEPNNRSNDIFTLHEGTKVNVIEGLGDWNKIRIADGKTGWIPKNDLRLIKDF</sequence>
<keyword evidence="2" id="KW-1133">Transmembrane helix</keyword>
<dbReference type="AlphaFoldDB" id="A0A1I6SF57"/>
<evidence type="ECO:0000256" key="3">
    <source>
        <dbReference type="SAM" id="SignalP"/>
    </source>
</evidence>
<keyword evidence="3" id="KW-0732">Signal</keyword>
<dbReference type="PROSITE" id="PS50293">
    <property type="entry name" value="TPR_REGION"/>
    <property type="match status" value="1"/>
</dbReference>
<evidence type="ECO:0000256" key="1">
    <source>
        <dbReference type="PROSITE-ProRule" id="PRU00339"/>
    </source>
</evidence>
<feature type="signal peptide" evidence="3">
    <location>
        <begin position="1"/>
        <end position="20"/>
    </location>
</feature>
<dbReference type="Gene3D" id="1.25.40.10">
    <property type="entry name" value="Tetratricopeptide repeat domain"/>
    <property type="match status" value="1"/>
</dbReference>
<feature type="repeat" description="TPR" evidence="1">
    <location>
        <begin position="56"/>
        <end position="89"/>
    </location>
</feature>
<reference evidence="5 6" key="1">
    <citation type="submission" date="2016-10" db="EMBL/GenBank/DDBJ databases">
        <authorList>
            <person name="de Groot N.N."/>
        </authorList>
    </citation>
    <scope>NUCLEOTIDE SEQUENCE [LARGE SCALE GENOMIC DNA]</scope>
    <source>
        <strain evidence="5 6">CGMCC 1.6114</strain>
    </source>
</reference>